<name>A0A1S4DCX2_TOBAC</name>
<reference evidence="1" key="1">
    <citation type="journal article" date="2014" name="Nat. Commun.">
        <title>The tobacco genome sequence and its comparison with those of tomato and potato.</title>
        <authorList>
            <person name="Sierro N."/>
            <person name="Battey J.N."/>
            <person name="Ouadi S."/>
            <person name="Bakaher N."/>
            <person name="Bovet L."/>
            <person name="Willig A."/>
            <person name="Goepfert S."/>
            <person name="Peitsch M.C."/>
            <person name="Ivanov N.V."/>
        </authorList>
    </citation>
    <scope>NUCLEOTIDE SEQUENCE [LARGE SCALE GENOMIC DNA]</scope>
</reference>
<dbReference type="RefSeq" id="XP_016511295.2">
    <property type="nucleotide sequence ID" value="XM_016655809.2"/>
</dbReference>
<organism evidence="1 2">
    <name type="scientific">Nicotiana tabacum</name>
    <name type="common">Common tobacco</name>
    <dbReference type="NCBI Taxonomy" id="4097"/>
    <lineage>
        <taxon>Eukaryota</taxon>
        <taxon>Viridiplantae</taxon>
        <taxon>Streptophyta</taxon>
        <taxon>Embryophyta</taxon>
        <taxon>Tracheophyta</taxon>
        <taxon>Spermatophyta</taxon>
        <taxon>Magnoliopsida</taxon>
        <taxon>eudicotyledons</taxon>
        <taxon>Gunneridae</taxon>
        <taxon>Pentapetalae</taxon>
        <taxon>asterids</taxon>
        <taxon>lamiids</taxon>
        <taxon>Solanales</taxon>
        <taxon>Solanaceae</taxon>
        <taxon>Nicotianoideae</taxon>
        <taxon>Nicotianeae</taxon>
        <taxon>Nicotiana</taxon>
    </lineage>
</organism>
<keyword evidence="1" id="KW-1185">Reference proteome</keyword>
<sequence>MELEDRYGQPSGIRVYQVKKELASISQGSMNIPEYYARMKYIWDELSVLNVYSDSHCTCGGGKLDIQKREEDQKVYQFLMGLNEGYANAIRNLLMMSPFSTINKTYSLLVTDERQREIQPHSSQFSSESASFSAGSQRSFQKPFQKNFQPKTSFDSRRPSVVCSYCNKPDHTAERCYRKHGFPPNFQFTRNNRRIAANVQTELDPSKQFAHVEPKPFTETPPANVADTSTIPGLTNVQCSQLLTLLQQHHVSDPNSTSHFTASANFADFALHGYCDSDWAACPDSRKSVTGFFVFFVGRPVSWKSKKQSVVSLSSVEAEYCALNKLVAELTWLTLLLADLGVVGVTPIFVFCDNQSALHIASNPVFHERTKHIEVDCHFVREKLSEGLIVLFSVSSANQLADILTKPLTGLVHHGFLSKLKGLPLQLAGGREGVVLDSKDIYFVHNQIYFIIGFIFV</sequence>
<dbReference type="OrthoDB" id="1224738at2759"/>
<dbReference type="PANTHER" id="PTHR34222:SF33">
    <property type="entry name" value="RETROTRANSPOSON GAG DOMAIN-CONTAINING PROTEIN"/>
    <property type="match status" value="1"/>
</dbReference>
<evidence type="ECO:0000313" key="2">
    <source>
        <dbReference type="RefSeq" id="XP_016511295.2"/>
    </source>
</evidence>
<dbReference type="AlphaFoldDB" id="A0A1S4DCX2"/>
<dbReference type="PANTHER" id="PTHR34222">
    <property type="entry name" value="GAG_PRE-INTEGRS DOMAIN-CONTAINING PROTEIN"/>
    <property type="match status" value="1"/>
</dbReference>
<evidence type="ECO:0000313" key="1">
    <source>
        <dbReference type="Proteomes" id="UP000790787"/>
    </source>
</evidence>
<protein>
    <submittedName>
        <fullName evidence="2">Uncharacterized protein LOC107828489</fullName>
    </submittedName>
</protein>
<accession>A0A1S4DCX2</accession>
<proteinExistence type="predicted"/>
<dbReference type="OMA" id="ECRAMAM"/>
<dbReference type="Proteomes" id="UP000790787">
    <property type="component" value="Chromosome 17"/>
</dbReference>
<dbReference type="KEGG" id="nta:107828489"/>
<dbReference type="CDD" id="cd09272">
    <property type="entry name" value="RNase_HI_RT_Ty1"/>
    <property type="match status" value="1"/>
</dbReference>
<dbReference type="GeneID" id="107828489"/>
<gene>
    <name evidence="2" type="primary">LOC107828489</name>
</gene>
<dbReference type="STRING" id="4097.A0A1S4DCX2"/>
<dbReference type="PaxDb" id="4097-A0A1S4DCX2"/>
<reference evidence="2" key="2">
    <citation type="submission" date="2025-08" db="UniProtKB">
        <authorList>
            <consortium name="RefSeq"/>
        </authorList>
    </citation>
    <scope>IDENTIFICATION</scope>
    <source>
        <tissue evidence="2">Leaf</tissue>
    </source>
</reference>
<dbReference type="RefSeq" id="XP_016511295.1">
    <property type="nucleotide sequence ID" value="XM_016655809.1"/>
</dbReference>